<protein>
    <submittedName>
        <fullName evidence="1">Uncharacterized protein</fullName>
    </submittedName>
</protein>
<dbReference type="EMBL" id="MN740832">
    <property type="protein sequence ID" value="QHU14191.1"/>
    <property type="molecule type" value="Genomic_DNA"/>
</dbReference>
<evidence type="ECO:0000313" key="1">
    <source>
        <dbReference type="EMBL" id="QHU14191.1"/>
    </source>
</evidence>
<reference evidence="1" key="1">
    <citation type="journal article" date="2020" name="Nature">
        <title>Giant virus diversity and host interactions through global metagenomics.</title>
        <authorList>
            <person name="Schulz F."/>
            <person name="Roux S."/>
            <person name="Paez-Espino D."/>
            <person name="Jungbluth S."/>
            <person name="Walsh D.A."/>
            <person name="Denef V.J."/>
            <person name="McMahon K.D."/>
            <person name="Konstantinidis K.T."/>
            <person name="Eloe-Fadrosh E.A."/>
            <person name="Kyrpides N.C."/>
            <person name="Woyke T."/>
        </authorList>
    </citation>
    <scope>NUCLEOTIDE SEQUENCE</scope>
    <source>
        <strain evidence="1">GVMAG-S-1101182-85</strain>
    </source>
</reference>
<accession>A0A6C0KAJ1</accession>
<dbReference type="AlphaFoldDB" id="A0A6C0KAJ1"/>
<sequence>MTILFSLSAGRNTVCTIKRCLNVLKYNPNDILIVNCDVGIDKISLETSLSEYINTRFYINPIPRTPNRFRHNILEAHCVNYTYIRDKNIVFDTIYLISDQDMFFKYGLSKLVKNYHAGFLICSNYIKPTNYKQIGFAGDFYINQKKDPFCIYGILENKQITRVVSEQIEGSFYCRMLFEKMLQYLESFPIHYSKIEAANCEEFVFGNLYINIFQDEFPIHLPISTIFRHDTIIDCPDELFNIITRQKERQSMISSNAYESFHMYTYGIKRVKYQENLDQKVDDIISKAKVYLREVGADNSLDINPE</sequence>
<name>A0A6C0KAJ1_9ZZZZ</name>
<proteinExistence type="predicted"/>
<organism evidence="1">
    <name type="scientific">viral metagenome</name>
    <dbReference type="NCBI Taxonomy" id="1070528"/>
    <lineage>
        <taxon>unclassified sequences</taxon>
        <taxon>metagenomes</taxon>
        <taxon>organismal metagenomes</taxon>
    </lineage>
</organism>